<dbReference type="PANTHER" id="PTHR44303">
    <property type="entry name" value="DNAJ HOMOLOG SUBFAMILY C MEMBER 16"/>
    <property type="match status" value="1"/>
</dbReference>
<dbReference type="AlphaFoldDB" id="A0AAE2BM01"/>
<accession>A0AAE2BM01</accession>
<dbReference type="PANTHER" id="PTHR44303:SF2">
    <property type="entry name" value="DNAJ HOMOLOG SUBFAMILY C MEMBER 16"/>
    <property type="match status" value="1"/>
</dbReference>
<proteinExistence type="predicted"/>
<reference evidence="2" key="1">
    <citation type="submission" date="2020-06" db="EMBL/GenBank/DDBJ databases">
        <authorList>
            <person name="Li T."/>
            <person name="Hu X."/>
            <person name="Zhang T."/>
            <person name="Song X."/>
            <person name="Zhang H."/>
            <person name="Dai N."/>
            <person name="Sheng W."/>
            <person name="Hou X."/>
            <person name="Wei L."/>
        </authorList>
    </citation>
    <scope>NUCLEOTIDE SEQUENCE</scope>
    <source>
        <strain evidence="2">K16</strain>
        <tissue evidence="2">Leaf</tissue>
    </source>
</reference>
<dbReference type="Proteomes" id="UP001289374">
    <property type="component" value="Unassembled WGS sequence"/>
</dbReference>
<reference evidence="2" key="2">
    <citation type="journal article" date="2024" name="Plant">
        <title>Genomic evolution and insights into agronomic trait innovations of Sesamum species.</title>
        <authorList>
            <person name="Miao H."/>
            <person name="Wang L."/>
            <person name="Qu L."/>
            <person name="Liu H."/>
            <person name="Sun Y."/>
            <person name="Le M."/>
            <person name="Wang Q."/>
            <person name="Wei S."/>
            <person name="Zheng Y."/>
            <person name="Lin W."/>
            <person name="Duan Y."/>
            <person name="Cao H."/>
            <person name="Xiong S."/>
            <person name="Wang X."/>
            <person name="Wei L."/>
            <person name="Li C."/>
            <person name="Ma Q."/>
            <person name="Ju M."/>
            <person name="Zhao R."/>
            <person name="Li G."/>
            <person name="Mu C."/>
            <person name="Tian Q."/>
            <person name="Mei H."/>
            <person name="Zhang T."/>
            <person name="Gao T."/>
            <person name="Zhang H."/>
        </authorList>
    </citation>
    <scope>NUCLEOTIDE SEQUENCE</scope>
    <source>
        <strain evidence="2">K16</strain>
    </source>
</reference>
<feature type="compositionally biased region" description="Polar residues" evidence="1">
    <location>
        <begin position="227"/>
        <end position="250"/>
    </location>
</feature>
<dbReference type="EMBL" id="JACGWL010000012">
    <property type="protein sequence ID" value="KAK4390275.1"/>
    <property type="molecule type" value="Genomic_DNA"/>
</dbReference>
<evidence type="ECO:0000256" key="1">
    <source>
        <dbReference type="SAM" id="MobiDB-lite"/>
    </source>
</evidence>
<organism evidence="2 3">
    <name type="scientific">Sesamum angolense</name>
    <dbReference type="NCBI Taxonomy" id="2727404"/>
    <lineage>
        <taxon>Eukaryota</taxon>
        <taxon>Viridiplantae</taxon>
        <taxon>Streptophyta</taxon>
        <taxon>Embryophyta</taxon>
        <taxon>Tracheophyta</taxon>
        <taxon>Spermatophyta</taxon>
        <taxon>Magnoliopsida</taxon>
        <taxon>eudicotyledons</taxon>
        <taxon>Gunneridae</taxon>
        <taxon>Pentapetalae</taxon>
        <taxon>asterids</taxon>
        <taxon>lamiids</taxon>
        <taxon>Lamiales</taxon>
        <taxon>Pedaliaceae</taxon>
        <taxon>Sesamum</taxon>
    </lineage>
</organism>
<comment type="caution">
    <text evidence="2">The sequence shown here is derived from an EMBL/GenBank/DDBJ whole genome shotgun (WGS) entry which is preliminary data.</text>
</comment>
<feature type="region of interest" description="Disordered" evidence="1">
    <location>
        <begin position="221"/>
        <end position="250"/>
    </location>
</feature>
<dbReference type="InterPro" id="IPR052448">
    <property type="entry name" value="DnaJ_C16_autophagy_reg"/>
</dbReference>
<evidence type="ECO:0000313" key="3">
    <source>
        <dbReference type="Proteomes" id="UP001289374"/>
    </source>
</evidence>
<gene>
    <name evidence="2" type="ORF">Sango_2090800</name>
</gene>
<feature type="non-terminal residue" evidence="2">
    <location>
        <position position="330"/>
    </location>
</feature>
<feature type="non-terminal residue" evidence="2">
    <location>
        <position position="1"/>
    </location>
</feature>
<evidence type="ECO:0000313" key="2">
    <source>
        <dbReference type="EMBL" id="KAK4390275.1"/>
    </source>
</evidence>
<keyword evidence="3" id="KW-1185">Reference proteome</keyword>
<sequence>MLLKEEDSAKGFMVNLACVLGQTHQFASCQLKLIVALSLFPVPVLLICSQHILEKVEEHYSGKHISEIDLPLIKAASFDPADQDYRFINSQNFLSMFEDDKALLLQVISSGSNRCAQFSTTWKKIGLPVVLAFPPGCKSSSCLTRYNGELSVDAITDWVATSILNLPRIPYYFKESVVHNFLAKGIDHHEKHVIECASMGPGIWNFKPILGTPTSFLIVEPKPDEPSPSSVKQSLDAGKQNSKSRSSHSWQEGRCKLSVETSFFAGLLALSGFNRPLKTIRHMPRLPSLYGKKTNLLSGGILLPQLRNVTSMELGCDVHGYSRAGSDTKI</sequence>
<protein>
    <submittedName>
        <fullName evidence="2">Uncharacterized protein</fullName>
    </submittedName>
</protein>
<name>A0AAE2BM01_9LAMI</name>